<dbReference type="PATRIC" id="fig|585524.9.peg.431"/>
<dbReference type="AlphaFoldDB" id="D4YTN6"/>
<dbReference type="Proteomes" id="UP000004069">
    <property type="component" value="Unassembled WGS sequence"/>
</dbReference>
<name>D4YTN6_9LACO</name>
<dbReference type="InterPro" id="IPR059113">
    <property type="entry name" value="Znf_ribbon"/>
</dbReference>
<organism evidence="2 3">
    <name type="scientific">Lactobacillus amylolyticus DSM 11664</name>
    <dbReference type="NCBI Taxonomy" id="585524"/>
    <lineage>
        <taxon>Bacteria</taxon>
        <taxon>Bacillati</taxon>
        <taxon>Bacillota</taxon>
        <taxon>Bacilli</taxon>
        <taxon>Lactobacillales</taxon>
        <taxon>Lactobacillaceae</taxon>
        <taxon>Lactobacillus</taxon>
    </lineage>
</organism>
<comment type="caution">
    <text evidence="2">The sequence shown here is derived from an EMBL/GenBank/DDBJ whole genome shotgun (WGS) entry which is preliminary data.</text>
</comment>
<evidence type="ECO:0000259" key="1">
    <source>
        <dbReference type="Pfam" id="PF13248"/>
    </source>
</evidence>
<protein>
    <recommendedName>
        <fullName evidence="1">Putative zinc-ribbon domain-containing protein</fullName>
    </recommendedName>
</protein>
<evidence type="ECO:0000313" key="2">
    <source>
        <dbReference type="EMBL" id="EFG55502.1"/>
    </source>
</evidence>
<proteinExistence type="predicted"/>
<feature type="domain" description="Putative zinc-ribbon" evidence="1">
    <location>
        <begin position="1"/>
        <end position="22"/>
    </location>
</feature>
<keyword evidence="3" id="KW-1185">Reference proteome</keyword>
<dbReference type="RefSeq" id="WP_006352049.1">
    <property type="nucleotide sequence ID" value="NZ_ADNY01000031.1"/>
</dbReference>
<dbReference type="EMBL" id="ADNY01000031">
    <property type="protein sequence ID" value="EFG55502.1"/>
    <property type="molecule type" value="Genomic_DNA"/>
</dbReference>
<evidence type="ECO:0000313" key="3">
    <source>
        <dbReference type="Proteomes" id="UP000004069"/>
    </source>
</evidence>
<gene>
    <name evidence="2" type="ORF">HMPREF0493_0897</name>
</gene>
<accession>D4YTN6</accession>
<reference evidence="2 3" key="1">
    <citation type="submission" date="2010-04" db="EMBL/GenBank/DDBJ databases">
        <authorList>
            <person name="Muzny D."/>
            <person name="Qin X."/>
            <person name="Deng J."/>
            <person name="Jiang H."/>
            <person name="Liu Y."/>
            <person name="Qu J."/>
            <person name="Song X.-Z."/>
            <person name="Zhang L."/>
            <person name="Thornton R."/>
            <person name="Coyle M."/>
            <person name="Francisco L."/>
            <person name="Jackson L."/>
            <person name="Javaid M."/>
            <person name="Korchina V."/>
            <person name="Kovar C."/>
            <person name="Mata R."/>
            <person name="Mathew T."/>
            <person name="Ngo R."/>
            <person name="Nguyen L."/>
            <person name="Nguyen N."/>
            <person name="Okwuonu G."/>
            <person name="Ongeri F."/>
            <person name="Pham C."/>
            <person name="Simmons D."/>
            <person name="Wilczek-Boney K."/>
            <person name="Hale W."/>
            <person name="Jakkamsetti A."/>
            <person name="Pham P."/>
            <person name="Ruth R."/>
            <person name="San Lucas F."/>
            <person name="Warren J."/>
            <person name="Zhang J."/>
            <person name="Zhao Z."/>
            <person name="Zhou C."/>
            <person name="Zhu D."/>
            <person name="Lee S."/>
            <person name="Bess C."/>
            <person name="Blankenburg K."/>
            <person name="Forbes L."/>
            <person name="Fu Q."/>
            <person name="Gubbala S."/>
            <person name="Hirani K."/>
            <person name="Jayaseelan J.C."/>
            <person name="Lara F."/>
            <person name="Munidasa M."/>
            <person name="Palculict T."/>
            <person name="Patil S."/>
            <person name="Pu L.-L."/>
            <person name="Saada N."/>
            <person name="Tang L."/>
            <person name="Weissenberger G."/>
            <person name="Zhu Y."/>
            <person name="Hemphill L."/>
            <person name="Shang Y."/>
            <person name="Youmans B."/>
            <person name="Ayvaz T."/>
            <person name="Ross M."/>
            <person name="Santibanez J."/>
            <person name="Aqrawi P."/>
            <person name="Gross S."/>
            <person name="Joshi V."/>
            <person name="Fowler G."/>
            <person name="Nazareth L."/>
            <person name="Reid J."/>
            <person name="Worley K."/>
            <person name="Petrosino J."/>
            <person name="Highlander S."/>
            <person name="Gibbs R."/>
        </authorList>
    </citation>
    <scope>NUCLEOTIDE SEQUENCE [LARGE SCALE GENOMIC DNA]</scope>
    <source>
        <strain evidence="2 3">DSM 11664</strain>
    </source>
</reference>
<dbReference type="Pfam" id="PF13248">
    <property type="entry name" value="Zn_ribbon_3"/>
    <property type="match status" value="1"/>
</dbReference>
<sequence>MTTCPNCGQAITANDDVCPKCGFNLKKYREDFFTKQGIKKKTRLIQKQNKKKKQLLVVLPIAKNFNRKNRIQQSKR</sequence>